<evidence type="ECO:0000256" key="2">
    <source>
        <dbReference type="ARBA" id="ARBA00022801"/>
    </source>
</evidence>
<comment type="function">
    <text evidence="4">Initiates the rapid degradation of small, acid-soluble proteins during spore germination.</text>
</comment>
<dbReference type="GO" id="GO:0009847">
    <property type="term" value="P:spore germination"/>
    <property type="evidence" value="ECO:0007669"/>
    <property type="project" value="UniProtKB-UniRule"/>
</dbReference>
<evidence type="ECO:0000256" key="4">
    <source>
        <dbReference type="HAMAP-Rule" id="MF_00626"/>
    </source>
</evidence>
<comment type="catalytic activity">
    <reaction evidence="4">
        <text>Endopeptidase action with P4 Glu or Asp, P1 preferably Glu &gt; Asp, P1' hydrophobic and P2' Ala.</text>
        <dbReference type="EC" id="3.4.24.78"/>
    </reaction>
</comment>
<dbReference type="NCBIfam" id="TIGR01441">
    <property type="entry name" value="GPR"/>
    <property type="match status" value="1"/>
</dbReference>
<evidence type="ECO:0000313" key="6">
    <source>
        <dbReference type="Proteomes" id="UP000095709"/>
    </source>
</evidence>
<name>A0A174GY23_9FIRM</name>
<evidence type="ECO:0000313" key="5">
    <source>
        <dbReference type="EMBL" id="CUO65700.1"/>
    </source>
</evidence>
<comment type="subunit">
    <text evidence="4">Homotetramer.</text>
</comment>
<organism evidence="5 6">
    <name type="scientific">Fusicatenibacter saccharivorans</name>
    <dbReference type="NCBI Taxonomy" id="1150298"/>
    <lineage>
        <taxon>Bacteria</taxon>
        <taxon>Bacillati</taxon>
        <taxon>Bacillota</taxon>
        <taxon>Clostridia</taxon>
        <taxon>Lachnospirales</taxon>
        <taxon>Lachnospiraceae</taxon>
        <taxon>Fusicatenibacter</taxon>
    </lineage>
</organism>
<sequence length="295" mass="31774">MIGKYRMRTDLAMENQEKFERDHVEISGVEIEKKKRKAEIQTTIVKITSEQGAKMMGKPKGTYVTIEAPLLLTADEEESRKAAEEFSHCLMEMVPEACGSVLVAGLGNRGITPDALGPETVEQLNVTRHLVRTYGKKGREVSALAPGVMAQTGMEAVEILRGTAEQTHPDVILAVDALAACSIHRLNCTIQLADTGIWPGSGVGNHRNALNQETLGVPVIGIGVPTVVGAGTIVHDAVAGVLESLEESEMDEFLGEVISPALESLYVTTKEIDEMVRRLAWVLAAGMNQAFSGEL</sequence>
<protein>
    <recommendedName>
        <fullName evidence="4">Germination protease</fullName>
        <ecNumber evidence="4">3.4.24.78</ecNumber>
    </recommendedName>
    <alternativeName>
        <fullName evidence="4">GPR endopeptidase</fullName>
    </alternativeName>
    <alternativeName>
        <fullName evidence="4">Germination proteinase</fullName>
    </alternativeName>
    <alternativeName>
        <fullName evidence="4">Spore protease</fullName>
    </alternativeName>
</protein>
<keyword evidence="1 4" id="KW-0645">Protease</keyword>
<dbReference type="Gene3D" id="3.40.50.1450">
    <property type="entry name" value="HybD-like"/>
    <property type="match status" value="1"/>
</dbReference>
<gene>
    <name evidence="4 5" type="primary">gpr</name>
    <name evidence="5" type="ORF">ERS852498_00150</name>
</gene>
<comment type="PTM">
    <text evidence="4">Autoproteolytically processed. The inactive tetrameric zymogen termed p46 autoprocesses to a smaller form termed p41, which is active only during spore germination.</text>
</comment>
<proteinExistence type="inferred from homology"/>
<feature type="propeptide" id="PRO_5008186629" evidence="4">
    <location>
        <begin position="1"/>
        <end position="10"/>
    </location>
</feature>
<dbReference type="GO" id="GO:0004222">
    <property type="term" value="F:metalloendopeptidase activity"/>
    <property type="evidence" value="ECO:0007669"/>
    <property type="project" value="UniProtKB-UniRule"/>
</dbReference>
<dbReference type="PIRSF" id="PIRSF019549">
    <property type="entry name" value="Peptidase_A25"/>
    <property type="match status" value="1"/>
</dbReference>
<dbReference type="RefSeq" id="WP_055264896.1">
    <property type="nucleotide sequence ID" value="NZ_CZAL01000001.1"/>
</dbReference>
<dbReference type="Proteomes" id="UP000095709">
    <property type="component" value="Unassembled WGS sequence"/>
</dbReference>
<dbReference type="HAMAP" id="MF_00626">
    <property type="entry name" value="Germination_prot"/>
    <property type="match status" value="1"/>
</dbReference>
<dbReference type="InterPro" id="IPR023430">
    <property type="entry name" value="Pept_HybD-like_dom_sf"/>
</dbReference>
<reference evidence="5 6" key="1">
    <citation type="submission" date="2015-09" db="EMBL/GenBank/DDBJ databases">
        <authorList>
            <consortium name="Pathogen Informatics"/>
        </authorList>
    </citation>
    <scope>NUCLEOTIDE SEQUENCE [LARGE SCALE GENOMIC DNA]</scope>
    <source>
        <strain evidence="5 6">2789STDY5834885</strain>
    </source>
</reference>
<evidence type="ECO:0000256" key="3">
    <source>
        <dbReference type="ARBA" id="ARBA00023145"/>
    </source>
</evidence>
<dbReference type="Pfam" id="PF03418">
    <property type="entry name" value="Peptidase_A25"/>
    <property type="match status" value="1"/>
</dbReference>
<dbReference type="EMBL" id="CZAL01000001">
    <property type="protein sequence ID" value="CUO65700.1"/>
    <property type="molecule type" value="Genomic_DNA"/>
</dbReference>
<feature type="chain" id="PRO_5023355371" description="Germination protease" evidence="4">
    <location>
        <begin position="11"/>
        <end position="295"/>
    </location>
</feature>
<keyword evidence="3 4" id="KW-0865">Zymogen</keyword>
<dbReference type="GO" id="GO:0006508">
    <property type="term" value="P:proteolysis"/>
    <property type="evidence" value="ECO:0007669"/>
    <property type="project" value="UniProtKB-UniRule"/>
</dbReference>
<comment type="similarity">
    <text evidence="4">Belongs to the peptidase A25 family.</text>
</comment>
<dbReference type="EC" id="3.4.24.78" evidence="4"/>
<keyword evidence="2 4" id="KW-0378">Hydrolase</keyword>
<accession>A0A174GY23</accession>
<dbReference type="AlphaFoldDB" id="A0A174GY23"/>
<dbReference type="InterPro" id="IPR005080">
    <property type="entry name" value="Peptidase_A25"/>
</dbReference>
<evidence type="ECO:0000256" key="1">
    <source>
        <dbReference type="ARBA" id="ARBA00022670"/>
    </source>
</evidence>
<dbReference type="SUPFAM" id="SSF53163">
    <property type="entry name" value="HybD-like"/>
    <property type="match status" value="1"/>
</dbReference>